<dbReference type="InterPro" id="IPR050491">
    <property type="entry name" value="AmpC-like"/>
</dbReference>
<dbReference type="GO" id="GO:0016787">
    <property type="term" value="F:hydrolase activity"/>
    <property type="evidence" value="ECO:0007669"/>
    <property type="project" value="UniProtKB-KW"/>
</dbReference>
<dbReference type="EMBL" id="JBHTCR010000001">
    <property type="protein sequence ID" value="MFC7345513.1"/>
    <property type="molecule type" value="Genomic_DNA"/>
</dbReference>
<dbReference type="PANTHER" id="PTHR46825:SF9">
    <property type="entry name" value="BETA-LACTAMASE-RELATED DOMAIN-CONTAINING PROTEIN"/>
    <property type="match status" value="1"/>
</dbReference>
<sequence length="319" mass="37138">MFIIYLLVYIFLLKNFQTIKAANLNKEQLLDVMFKLPSDFPPGFKYSYSNSGYSVLGFILEKIYGKSYDELLAEKITVPLNMTNTEIGKTIKPENNEAKSYRFFKDWRKADDANLSFFFGSADIVSTTRDLNLFFDAIFSGKLVSDKSLVQMKNLNQGLKYYVFDEYNGYGHTGSMTGFLSFSLYFPSQKLAISITENGIRYDIHDIAEYVIKHFLHKNYDYPDFSVVKLSDEELSKFTGEYESKNDKTKMLNIYLEKNKLYLQSPGEDLSSIYLEPKANNTFRYDIGRMDAVFDEKKGKMILINSRNVKYEYKRKTKI</sequence>
<dbReference type="PANTHER" id="PTHR46825">
    <property type="entry name" value="D-ALANYL-D-ALANINE-CARBOXYPEPTIDASE/ENDOPEPTIDASE AMPH"/>
    <property type="match status" value="1"/>
</dbReference>
<evidence type="ECO:0000313" key="2">
    <source>
        <dbReference type="EMBL" id="MFC7345513.1"/>
    </source>
</evidence>
<organism evidence="2 3">
    <name type="scientific">Chryseobacterium zhengzhouense</name>
    <dbReference type="NCBI Taxonomy" id="1636086"/>
    <lineage>
        <taxon>Bacteria</taxon>
        <taxon>Pseudomonadati</taxon>
        <taxon>Bacteroidota</taxon>
        <taxon>Flavobacteriia</taxon>
        <taxon>Flavobacteriales</taxon>
        <taxon>Weeksellaceae</taxon>
        <taxon>Chryseobacterium group</taxon>
        <taxon>Chryseobacterium</taxon>
    </lineage>
</organism>
<comment type="caution">
    <text evidence="2">The sequence shown here is derived from an EMBL/GenBank/DDBJ whole genome shotgun (WGS) entry which is preliminary data.</text>
</comment>
<dbReference type="SUPFAM" id="SSF56601">
    <property type="entry name" value="beta-lactamase/transpeptidase-like"/>
    <property type="match status" value="1"/>
</dbReference>
<dbReference type="Pfam" id="PF00144">
    <property type="entry name" value="Beta-lactamase"/>
    <property type="match status" value="1"/>
</dbReference>
<dbReference type="InterPro" id="IPR012338">
    <property type="entry name" value="Beta-lactam/transpept-like"/>
</dbReference>
<protein>
    <submittedName>
        <fullName evidence="2">Serine hydrolase domain-containing protein</fullName>
        <ecNumber evidence="2">3.-.-.-</ecNumber>
    </submittedName>
</protein>
<evidence type="ECO:0000259" key="1">
    <source>
        <dbReference type="Pfam" id="PF00144"/>
    </source>
</evidence>
<dbReference type="Gene3D" id="3.40.710.10">
    <property type="entry name" value="DD-peptidase/beta-lactamase superfamily"/>
    <property type="match status" value="1"/>
</dbReference>
<gene>
    <name evidence="2" type="ORF">ACFQO9_02135</name>
</gene>
<dbReference type="RefSeq" id="WP_378172727.1">
    <property type="nucleotide sequence ID" value="NZ_JBHTCR010000001.1"/>
</dbReference>
<accession>A0ABW2LSI6</accession>
<reference evidence="3" key="1">
    <citation type="journal article" date="2019" name="Int. J. Syst. Evol. Microbiol.">
        <title>The Global Catalogue of Microorganisms (GCM) 10K type strain sequencing project: providing services to taxonomists for standard genome sequencing and annotation.</title>
        <authorList>
            <consortium name="The Broad Institute Genomics Platform"/>
            <consortium name="The Broad Institute Genome Sequencing Center for Infectious Disease"/>
            <person name="Wu L."/>
            <person name="Ma J."/>
        </authorList>
    </citation>
    <scope>NUCLEOTIDE SEQUENCE [LARGE SCALE GENOMIC DNA]</scope>
    <source>
        <strain evidence="3">CCUG 54781</strain>
    </source>
</reference>
<name>A0ABW2LSI6_9FLAO</name>
<dbReference type="Proteomes" id="UP001596550">
    <property type="component" value="Unassembled WGS sequence"/>
</dbReference>
<dbReference type="InterPro" id="IPR001466">
    <property type="entry name" value="Beta-lactam-related"/>
</dbReference>
<keyword evidence="2" id="KW-0378">Hydrolase</keyword>
<keyword evidence="3" id="KW-1185">Reference proteome</keyword>
<feature type="domain" description="Beta-lactamase-related" evidence="1">
    <location>
        <begin position="22"/>
        <end position="195"/>
    </location>
</feature>
<dbReference type="EC" id="3.-.-.-" evidence="2"/>
<proteinExistence type="predicted"/>
<evidence type="ECO:0000313" key="3">
    <source>
        <dbReference type="Proteomes" id="UP001596550"/>
    </source>
</evidence>